<dbReference type="EMBL" id="JABBJJ010000287">
    <property type="protein sequence ID" value="NMO20998.1"/>
    <property type="molecule type" value="Genomic_DNA"/>
</dbReference>
<proteinExistence type="predicted"/>
<gene>
    <name evidence="2" type="ORF">HG543_40050</name>
</gene>
<sequence>MTPRHLVMLAVLMSLLAPPSRAQEADVPLAGALHRVWGLDEGLPQSSALALTQSLEGHLFVGTQEGLARFDGNTWTVLDQAAGLPCEEVVALTSTPDGAVWAGTAGCGLVRIAQGAYRRLP</sequence>
<dbReference type="SUPFAM" id="SSF63829">
    <property type="entry name" value="Calcium-dependent phosphotriesterase"/>
    <property type="match status" value="1"/>
</dbReference>
<keyword evidence="3" id="KW-1185">Reference proteome</keyword>
<feature type="non-terminal residue" evidence="2">
    <location>
        <position position="121"/>
    </location>
</feature>
<organism evidence="2 3">
    <name type="scientific">Pyxidicoccus fallax</name>
    <dbReference type="NCBI Taxonomy" id="394095"/>
    <lineage>
        <taxon>Bacteria</taxon>
        <taxon>Pseudomonadati</taxon>
        <taxon>Myxococcota</taxon>
        <taxon>Myxococcia</taxon>
        <taxon>Myxococcales</taxon>
        <taxon>Cystobacterineae</taxon>
        <taxon>Myxococcaceae</taxon>
        <taxon>Pyxidicoccus</taxon>
    </lineage>
</organism>
<name>A0A848LSQ4_9BACT</name>
<reference evidence="2 3" key="1">
    <citation type="submission" date="2020-04" db="EMBL/GenBank/DDBJ databases">
        <title>Draft genome of Pyxidicoccus fallax type strain.</title>
        <authorList>
            <person name="Whitworth D.E."/>
        </authorList>
    </citation>
    <scope>NUCLEOTIDE SEQUENCE [LARGE SCALE GENOMIC DNA]</scope>
    <source>
        <strain evidence="2 3">DSM 14698</strain>
    </source>
</reference>
<comment type="caution">
    <text evidence="2">The sequence shown here is derived from an EMBL/GenBank/DDBJ whole genome shotgun (WGS) entry which is preliminary data.</text>
</comment>
<feature type="chain" id="PRO_5032722419" evidence="1">
    <location>
        <begin position="23"/>
        <end position="121"/>
    </location>
</feature>
<feature type="signal peptide" evidence="1">
    <location>
        <begin position="1"/>
        <end position="22"/>
    </location>
</feature>
<dbReference type="InterPro" id="IPR015943">
    <property type="entry name" value="WD40/YVTN_repeat-like_dom_sf"/>
</dbReference>
<dbReference type="AlphaFoldDB" id="A0A848LSQ4"/>
<evidence type="ECO:0000313" key="2">
    <source>
        <dbReference type="EMBL" id="NMO20998.1"/>
    </source>
</evidence>
<evidence type="ECO:0000313" key="3">
    <source>
        <dbReference type="Proteomes" id="UP000518300"/>
    </source>
</evidence>
<evidence type="ECO:0000256" key="1">
    <source>
        <dbReference type="SAM" id="SignalP"/>
    </source>
</evidence>
<protein>
    <submittedName>
        <fullName evidence="2">Uncharacterized protein</fullName>
    </submittedName>
</protein>
<dbReference type="Gene3D" id="2.130.10.10">
    <property type="entry name" value="YVTN repeat-like/Quinoprotein amine dehydrogenase"/>
    <property type="match status" value="1"/>
</dbReference>
<keyword evidence="1" id="KW-0732">Signal</keyword>
<accession>A0A848LSQ4</accession>
<dbReference type="Proteomes" id="UP000518300">
    <property type="component" value="Unassembled WGS sequence"/>
</dbReference>